<dbReference type="EMBL" id="BAABDE010000031">
    <property type="protein sequence ID" value="GAA3834552.1"/>
    <property type="molecule type" value="Genomic_DNA"/>
</dbReference>
<proteinExistence type="predicted"/>
<sequence>MSVKADQAQFSFYGATTGEYDLPQEAAADLKRHWQDRQTTIRRLLNNFDDLEDVLNTSAPRPGDRR</sequence>
<protein>
    <submittedName>
        <fullName evidence="1">Uncharacterized protein</fullName>
    </submittedName>
</protein>
<gene>
    <name evidence="1" type="ORF">GCM10022403_079210</name>
</gene>
<comment type="caution">
    <text evidence="1">The sequence shown here is derived from an EMBL/GenBank/DDBJ whole genome shotgun (WGS) entry which is preliminary data.</text>
</comment>
<dbReference type="Proteomes" id="UP001501009">
    <property type="component" value="Unassembled WGS sequence"/>
</dbReference>
<keyword evidence="2" id="KW-1185">Reference proteome</keyword>
<name>A0ABP7J4B3_9ACTN</name>
<dbReference type="RefSeq" id="WP_345600956.1">
    <property type="nucleotide sequence ID" value="NZ_BAABDE010000031.1"/>
</dbReference>
<evidence type="ECO:0000313" key="1">
    <source>
        <dbReference type="EMBL" id="GAA3834552.1"/>
    </source>
</evidence>
<accession>A0ABP7J4B3</accession>
<reference evidence="2" key="1">
    <citation type="journal article" date="2019" name="Int. J. Syst. Evol. Microbiol.">
        <title>The Global Catalogue of Microorganisms (GCM) 10K type strain sequencing project: providing services to taxonomists for standard genome sequencing and annotation.</title>
        <authorList>
            <consortium name="The Broad Institute Genomics Platform"/>
            <consortium name="The Broad Institute Genome Sequencing Center for Infectious Disease"/>
            <person name="Wu L."/>
            <person name="Ma J."/>
        </authorList>
    </citation>
    <scope>NUCLEOTIDE SEQUENCE [LARGE SCALE GENOMIC DNA]</scope>
    <source>
        <strain evidence="2">JCM 17138</strain>
    </source>
</reference>
<evidence type="ECO:0000313" key="2">
    <source>
        <dbReference type="Proteomes" id="UP001501009"/>
    </source>
</evidence>
<organism evidence="1 2">
    <name type="scientific">Streptomyces coacervatus</name>
    <dbReference type="NCBI Taxonomy" id="647381"/>
    <lineage>
        <taxon>Bacteria</taxon>
        <taxon>Bacillati</taxon>
        <taxon>Actinomycetota</taxon>
        <taxon>Actinomycetes</taxon>
        <taxon>Kitasatosporales</taxon>
        <taxon>Streptomycetaceae</taxon>
        <taxon>Streptomyces</taxon>
    </lineage>
</organism>